<sequence>MKTDQQLKQILNRIDQKGYKAYKDIMGEYQFSDFKLSIDYVQGDPFASPSRIRVSVPNPQAGFVNQLYNTQYKRKAVVDFLSRTVAKNISKHYNRVGGSGKSGLLQIGYCGQELIERNYVIIDDEKVEARLEVGLPAAGRRVLGKNAINLFFKALPAIVKKSLFYESISEEKLINQVRLAEDQQFIRGEIENRNLVAFIANGSILPRESGVSQRPMSGNAIPFTSPKEYEIELVLPNHGKVKGMGIPEGVTLIVGGGFHGKSTILEALQLGVYDHIAGDGREYLITRENAVKIKAEDGRSVEKVNITPFINNLPMKLDTKQFSSENASGSTSQAANIMEALEIGTDLLLIDEDTSATNFMIRDRRMQQLVKKDKEPITPFIDKVRTLYEEQGVSTILVIGGSGDYFEVADHVIMMDEYIPKDVTEVAKEIMKDVTNPRKVEQSHSTLTEQSRVLLKSSFPSGKKGTKVKVRGRETISYNKMDIDLRNLEQLIDSNQTHAISYTLYFIMERVVNDKLTFKEVVDTVYEKLTKKGLDVVSPYRGHPGNMALPRKFEIAATLNRFRYLKIK</sequence>
<evidence type="ECO:0000313" key="5">
    <source>
        <dbReference type="Proteomes" id="UP000005707"/>
    </source>
</evidence>
<dbReference type="GO" id="GO:0005524">
    <property type="term" value="F:ATP binding"/>
    <property type="evidence" value="ECO:0007669"/>
    <property type="project" value="UniProtKB-KW"/>
</dbReference>
<dbReference type="Pfam" id="PF09818">
    <property type="entry name" value="ABC_ATPase"/>
    <property type="match status" value="1"/>
</dbReference>
<keyword evidence="4" id="KW-0067">ATP-binding</keyword>
<feature type="domain" description="ATPase of the ABC class C-terminal" evidence="1">
    <location>
        <begin position="170"/>
        <end position="447"/>
    </location>
</feature>
<dbReference type="EMBL" id="AFNU02000005">
    <property type="protein sequence ID" value="ERJ12159.1"/>
    <property type="molecule type" value="Genomic_DNA"/>
</dbReference>
<dbReference type="InterPro" id="IPR049069">
    <property type="entry name" value="MRB1590-like_C"/>
</dbReference>
<dbReference type="Proteomes" id="UP000005707">
    <property type="component" value="Unassembled WGS sequence"/>
</dbReference>
<dbReference type="GO" id="GO:0016787">
    <property type="term" value="F:hydrolase activity"/>
    <property type="evidence" value="ECO:0007669"/>
    <property type="project" value="UniProtKB-KW"/>
</dbReference>
<dbReference type="InterPro" id="IPR046833">
    <property type="entry name" value="ABC_N"/>
</dbReference>
<dbReference type="PANTHER" id="PTHR38149:SF1">
    <property type="entry name" value="ATPASE"/>
    <property type="match status" value="1"/>
</dbReference>
<dbReference type="EC" id="3.6.3.-" evidence="4"/>
<dbReference type="InParanoid" id="F7PTK0"/>
<dbReference type="STRING" id="1033810.HLPCO_001686"/>
<reference evidence="4 5" key="2">
    <citation type="journal article" date="2013" name="PLoS ONE">
        <title>INDIGO - INtegrated Data Warehouse of MIcrobial GenOmes with Examples from the Red Sea Extremophiles.</title>
        <authorList>
            <person name="Alam I."/>
            <person name="Antunes A."/>
            <person name="Kamau A.A."/>
            <person name="Ba Alawi W."/>
            <person name="Kalkatawi M."/>
            <person name="Stingl U."/>
            <person name="Bajic V.B."/>
        </authorList>
    </citation>
    <scope>NUCLEOTIDE SEQUENCE [LARGE SCALE GENOMIC DNA]</scope>
    <source>
        <strain evidence="4 5">SSD-17B</strain>
    </source>
</reference>
<organism evidence="4 5">
    <name type="scientific">Haloplasma contractile SSD-17B</name>
    <dbReference type="NCBI Taxonomy" id="1033810"/>
    <lineage>
        <taxon>Bacteria</taxon>
        <taxon>Bacillati</taxon>
        <taxon>Mycoplasmatota</taxon>
        <taxon>Mollicutes</taxon>
        <taxon>Haloplasmatales</taxon>
        <taxon>Haloplasmataceae</taxon>
        <taxon>Haloplasma</taxon>
    </lineage>
</organism>
<keyword evidence="5" id="KW-1185">Reference proteome</keyword>
<reference evidence="4 5" key="1">
    <citation type="journal article" date="2011" name="J. Bacteriol.">
        <title>Genome sequence of Haloplasma contractile, an unusual contractile bacterium from a deep-sea anoxic brine lake.</title>
        <authorList>
            <person name="Antunes A."/>
            <person name="Alam I."/>
            <person name="El Dorry H."/>
            <person name="Siam R."/>
            <person name="Robertson A."/>
            <person name="Bajic V.B."/>
            <person name="Stingl U."/>
        </authorList>
    </citation>
    <scope>NUCLEOTIDE SEQUENCE [LARGE SCALE GENOMIC DNA]</scope>
    <source>
        <strain evidence="4 5">SSD-17B</strain>
    </source>
</reference>
<dbReference type="SUPFAM" id="SSF52540">
    <property type="entry name" value="P-loop containing nucleoside triphosphate hydrolases"/>
    <property type="match status" value="1"/>
</dbReference>
<dbReference type="InterPro" id="IPR019195">
    <property type="entry name" value="ABC_ATPase_put"/>
</dbReference>
<dbReference type="Gene3D" id="3.40.50.300">
    <property type="entry name" value="P-loop containing nucleotide triphosphate hydrolases"/>
    <property type="match status" value="1"/>
</dbReference>
<dbReference type="RefSeq" id="WP_008825159.1">
    <property type="nucleotide sequence ID" value="NZ_AFNU02000005.1"/>
</dbReference>
<dbReference type="InterPro" id="IPR027417">
    <property type="entry name" value="P-loop_NTPase"/>
</dbReference>
<keyword evidence="4" id="KW-0547">Nucleotide-binding</keyword>
<proteinExistence type="predicted"/>
<dbReference type="InterPro" id="IPR046834">
    <property type="entry name" value="ABC_ATPase_C"/>
</dbReference>
<feature type="domain" description="MRB1590-like C-terminal" evidence="3">
    <location>
        <begin position="467"/>
        <end position="568"/>
    </location>
</feature>
<evidence type="ECO:0000259" key="3">
    <source>
        <dbReference type="Pfam" id="PF21117"/>
    </source>
</evidence>
<feature type="domain" description="ATPase of the ABC class N-terminal" evidence="2">
    <location>
        <begin position="5"/>
        <end position="165"/>
    </location>
</feature>
<evidence type="ECO:0000313" key="4">
    <source>
        <dbReference type="EMBL" id="ERJ12159.1"/>
    </source>
</evidence>
<dbReference type="AlphaFoldDB" id="F7PTK0"/>
<protein>
    <submittedName>
        <fullName evidence="4">Glutamine transport system ATP-binding protein</fullName>
        <ecNumber evidence="4">3.6.3.-</ecNumber>
    </submittedName>
</protein>
<dbReference type="OrthoDB" id="9809999at2"/>
<comment type="caution">
    <text evidence="4">The sequence shown here is derived from an EMBL/GenBank/DDBJ whole genome shotgun (WGS) entry which is preliminary data.</text>
</comment>
<evidence type="ECO:0000259" key="1">
    <source>
        <dbReference type="Pfam" id="PF09818"/>
    </source>
</evidence>
<dbReference type="eggNOG" id="COG3044">
    <property type="taxonomic scope" value="Bacteria"/>
</dbReference>
<dbReference type="Pfam" id="PF21117">
    <property type="entry name" value="MRB1590_C"/>
    <property type="match status" value="1"/>
</dbReference>
<dbReference type="Pfam" id="PF20446">
    <property type="entry name" value="ABC_N"/>
    <property type="match status" value="1"/>
</dbReference>
<accession>F7PTK0</accession>
<evidence type="ECO:0000259" key="2">
    <source>
        <dbReference type="Pfam" id="PF20446"/>
    </source>
</evidence>
<keyword evidence="4" id="KW-0378">Hydrolase</keyword>
<gene>
    <name evidence="4" type="ORF">HLPCO_001686</name>
</gene>
<name>F7PTK0_9MOLU</name>
<dbReference type="PANTHER" id="PTHR38149">
    <property type="entry name" value="ATPASE"/>
    <property type="match status" value="1"/>
</dbReference>